<feature type="non-terminal residue" evidence="1">
    <location>
        <position position="730"/>
    </location>
</feature>
<gene>
    <name evidence="1" type="ORF">C4B59_17415</name>
</gene>
<dbReference type="EMBL" id="PQXF01000126">
    <property type="protein sequence ID" value="PXF55650.1"/>
    <property type="molecule type" value="Genomic_DNA"/>
</dbReference>
<sequence length="730" mass="81999">MKQILPGLLIFLIIAPVVCAETCELRLEIGEESTCGNYKIRHDSWDAGDTNPYQIAHFHLWRLSPYADLGSDSIDFWYEREGKYYDGDKLLVKHHGTSTDPMRAKYALNDSPPQLRVRGHLYSKDMNSNWAPVKWATAYLCDYDYSDGSYDRLTDAVLTNETGYFKFNSVENVDWDEDRGKLDISVQFLAGSHAGCVRNATGETYNYRTKPYPDASTGGLAMTTELPSNKEAWWVYGTLCQGWGYLADTVGYGMTGVAVYWQWDHDADYGTGINMTHFGSGTSQNPGPFIYLDGKERFGDGGGSANDPDTIIHEYGHCVMYKVFGGDYPPNDCSHGHYINQISEPGCAWAEGWAHFMPLAVFDDKYYTDTTYYLDVYDTDTIDLETRNGELDFPDGDSCEGNVAAALWDIYDDHDEMYDRLSDGFCNIWHVLEEQDQTGNEDTFSGFYDSWCDLGHDKARANSAIFQNSINYNRPPGAIVMNPEPDKVYFGVIETLIYAPDEDGDVSHVEIWVSTDNIEWHILDLPLHEHVGGDGITALDADEEDFWHVNWDTTYEIDEDDSVWLRVYTTDNLGISSSDDTDGSFIVDNVAPHHWRDSTPTDWVADQTPDCTIEAKDNTAGLDVSEAYYKYSTDGGSSWSSWRSASCTGSDGTTSYQTITAGSVPFNQDSGTQNMIKFRIDDTATNTGESDEYAVRVDATDPSAPVISSSTHPEEDEWYTNNDPSFVWTT</sequence>
<evidence type="ECO:0000313" key="1">
    <source>
        <dbReference type="EMBL" id="PXF55650.1"/>
    </source>
</evidence>
<name>A0AC61KXQ2_9EURY</name>
<dbReference type="Proteomes" id="UP000248329">
    <property type="component" value="Unassembled WGS sequence"/>
</dbReference>
<proteinExistence type="predicted"/>
<accession>A0AC61KXQ2</accession>
<evidence type="ECO:0000313" key="2">
    <source>
        <dbReference type="Proteomes" id="UP000248329"/>
    </source>
</evidence>
<protein>
    <submittedName>
        <fullName evidence="1">Uncharacterized protein</fullName>
    </submittedName>
</protein>
<organism evidence="1 2">
    <name type="scientific">Candidatus Methanogaster sp</name>
    <dbReference type="NCBI Taxonomy" id="3386292"/>
    <lineage>
        <taxon>Archaea</taxon>
        <taxon>Methanobacteriati</taxon>
        <taxon>Methanobacteriota</taxon>
        <taxon>Stenosarchaea group</taxon>
        <taxon>Methanomicrobia</taxon>
        <taxon>Methanosarcinales</taxon>
        <taxon>ANME-2 cluster</taxon>
        <taxon>Candidatus Methanogasteraceae</taxon>
        <taxon>Candidatus Methanogaster</taxon>
    </lineage>
</organism>
<reference evidence="1" key="1">
    <citation type="submission" date="2018-01" db="EMBL/GenBank/DDBJ databases">
        <authorList>
            <person name="Krukenberg V."/>
        </authorList>
    </citation>
    <scope>NUCLEOTIDE SEQUENCE</scope>
    <source>
        <strain evidence="1">E20ANME2</strain>
    </source>
</reference>
<comment type="caution">
    <text evidence="1">The sequence shown here is derived from an EMBL/GenBank/DDBJ whole genome shotgun (WGS) entry which is preliminary data.</text>
</comment>